<proteinExistence type="predicted"/>
<feature type="region of interest" description="Disordered" evidence="1">
    <location>
        <begin position="278"/>
        <end position="339"/>
    </location>
</feature>
<accession>A0A151J5P8</accession>
<reference evidence="2 3" key="1">
    <citation type="submission" date="2015-09" db="EMBL/GenBank/DDBJ databases">
        <title>Trachymyrmex cornetzi WGS genome.</title>
        <authorList>
            <person name="Nygaard S."/>
            <person name="Hu H."/>
            <person name="Boomsma J."/>
            <person name="Zhang G."/>
        </authorList>
    </citation>
    <scope>NUCLEOTIDE SEQUENCE [LARGE SCALE GENOMIC DNA]</scope>
    <source>
        <strain evidence="2">Tcor2-1</strain>
        <tissue evidence="2">Whole body</tissue>
    </source>
</reference>
<organism evidence="2 3">
    <name type="scientific">Trachymyrmex cornetzi</name>
    <dbReference type="NCBI Taxonomy" id="471704"/>
    <lineage>
        <taxon>Eukaryota</taxon>
        <taxon>Metazoa</taxon>
        <taxon>Ecdysozoa</taxon>
        <taxon>Arthropoda</taxon>
        <taxon>Hexapoda</taxon>
        <taxon>Insecta</taxon>
        <taxon>Pterygota</taxon>
        <taxon>Neoptera</taxon>
        <taxon>Endopterygota</taxon>
        <taxon>Hymenoptera</taxon>
        <taxon>Apocrita</taxon>
        <taxon>Aculeata</taxon>
        <taxon>Formicoidea</taxon>
        <taxon>Formicidae</taxon>
        <taxon>Myrmicinae</taxon>
        <taxon>Trachymyrmex</taxon>
    </lineage>
</organism>
<keyword evidence="3" id="KW-1185">Reference proteome</keyword>
<evidence type="ECO:0000313" key="2">
    <source>
        <dbReference type="EMBL" id="KYN18441.1"/>
    </source>
</evidence>
<feature type="compositionally biased region" description="Basic and acidic residues" evidence="1">
    <location>
        <begin position="295"/>
        <end position="317"/>
    </location>
</feature>
<protein>
    <submittedName>
        <fullName evidence="2">Uncharacterized protein</fullName>
    </submittedName>
</protein>
<feature type="compositionally biased region" description="Basic and acidic residues" evidence="1">
    <location>
        <begin position="71"/>
        <end position="85"/>
    </location>
</feature>
<dbReference type="Proteomes" id="UP000078492">
    <property type="component" value="Unassembled WGS sequence"/>
</dbReference>
<sequence>MVRETVAREINRVLGVPPPLGARSAHEVRPGNAENRTPSLGARDARGARPGGVRRKGAPSLGAGANAPVPHEVRSPVKVNDEKGTRPPAKKRKVAQIATQPERTEPQAGPSRNVPGTGLSSDRPTIREEPWSRVVGRKEKKKAALDTRRATAATAKQTMAATIKRRPRPSRTAVVAIRCTGDATYAGVMQMARDQICLDDIGIKDLRPRRARSGAFLLEIAGGATGAEKADKLAQKMSALTADNADVSITRPEKTGEVRIRDIDESITREDVLRAGGVQPDRHYTGQTHNAGEVSRMETELARPEPEPMEIEVHKEAPLPPRSKSRMPEARAPPATSSA</sequence>
<name>A0A151J5P8_9HYME</name>
<evidence type="ECO:0000313" key="3">
    <source>
        <dbReference type="Proteomes" id="UP000078492"/>
    </source>
</evidence>
<dbReference type="EMBL" id="KQ979962">
    <property type="protein sequence ID" value="KYN18441.1"/>
    <property type="molecule type" value="Genomic_DNA"/>
</dbReference>
<feature type="compositionally biased region" description="Low complexity" evidence="1">
    <location>
        <begin position="150"/>
        <end position="162"/>
    </location>
</feature>
<gene>
    <name evidence="2" type="ORF">ALC57_09249</name>
</gene>
<evidence type="ECO:0000256" key="1">
    <source>
        <dbReference type="SAM" id="MobiDB-lite"/>
    </source>
</evidence>
<dbReference type="AlphaFoldDB" id="A0A151J5P8"/>
<dbReference type="STRING" id="471704.A0A151J5P8"/>
<feature type="region of interest" description="Disordered" evidence="1">
    <location>
        <begin position="15"/>
        <end position="167"/>
    </location>
</feature>